<dbReference type="AlphaFoldDB" id="A0A1I4Y5Y9"/>
<dbReference type="GO" id="GO:0030247">
    <property type="term" value="F:polysaccharide binding"/>
    <property type="evidence" value="ECO:0007669"/>
    <property type="project" value="InterPro"/>
</dbReference>
<dbReference type="InterPro" id="IPR004866">
    <property type="entry name" value="CHB/HEX_N_dom"/>
</dbReference>
<dbReference type="GO" id="GO:0004563">
    <property type="term" value="F:beta-N-acetylhexosaminidase activity"/>
    <property type="evidence" value="ECO:0007669"/>
    <property type="project" value="UniProtKB-EC"/>
</dbReference>
<gene>
    <name evidence="11" type="ORF">SAMN05216250_13114</name>
</gene>
<dbReference type="PANTHER" id="PTHR22600">
    <property type="entry name" value="BETA-HEXOSAMINIDASE"/>
    <property type="match status" value="1"/>
</dbReference>
<feature type="active site" description="Proton donor" evidence="8">
    <location>
        <position position="516"/>
    </location>
</feature>
<dbReference type="SUPFAM" id="SSF49384">
    <property type="entry name" value="Carbohydrate-binding domain"/>
    <property type="match status" value="1"/>
</dbReference>
<dbReference type="RefSeq" id="WP_074910670.1">
    <property type="nucleotide sequence ID" value="NZ_FOUM01000031.1"/>
</dbReference>
<keyword evidence="5" id="KW-0326">Glycosidase</keyword>
<evidence type="ECO:0000256" key="9">
    <source>
        <dbReference type="SAM" id="SignalP"/>
    </source>
</evidence>
<dbReference type="SUPFAM" id="SSF51445">
    <property type="entry name" value="(Trans)glycosidases"/>
    <property type="match status" value="1"/>
</dbReference>
<keyword evidence="4" id="KW-0378">Hydrolase</keyword>
<dbReference type="InterPro" id="IPR029018">
    <property type="entry name" value="Hex-like_dom2"/>
</dbReference>
<evidence type="ECO:0000256" key="4">
    <source>
        <dbReference type="ARBA" id="ARBA00022801"/>
    </source>
</evidence>
<dbReference type="GO" id="GO:0005975">
    <property type="term" value="P:carbohydrate metabolic process"/>
    <property type="evidence" value="ECO:0007669"/>
    <property type="project" value="InterPro"/>
</dbReference>
<evidence type="ECO:0000256" key="8">
    <source>
        <dbReference type="PIRSR" id="PIRSR625705-1"/>
    </source>
</evidence>
<evidence type="ECO:0000256" key="3">
    <source>
        <dbReference type="ARBA" id="ARBA00012663"/>
    </source>
</evidence>
<dbReference type="PRINTS" id="PR00738">
    <property type="entry name" value="GLHYDRLASE20"/>
</dbReference>
<dbReference type="InterPro" id="IPR015883">
    <property type="entry name" value="Glyco_hydro_20_cat"/>
</dbReference>
<evidence type="ECO:0000313" key="11">
    <source>
        <dbReference type="EMBL" id="SFN33405.1"/>
    </source>
</evidence>
<evidence type="ECO:0000256" key="6">
    <source>
        <dbReference type="ARBA" id="ARBA00030512"/>
    </source>
</evidence>
<feature type="chain" id="PRO_5010378205" description="beta-N-acetylhexosaminidase" evidence="9">
    <location>
        <begin position="24"/>
        <end position="836"/>
    </location>
</feature>
<organism evidence="11 12">
    <name type="scientific">Bacteroides xylanisolvens</name>
    <dbReference type="NCBI Taxonomy" id="371601"/>
    <lineage>
        <taxon>Bacteria</taxon>
        <taxon>Pseudomonadati</taxon>
        <taxon>Bacteroidota</taxon>
        <taxon>Bacteroidia</taxon>
        <taxon>Bacteroidales</taxon>
        <taxon>Bacteroidaceae</taxon>
        <taxon>Bacteroides</taxon>
    </lineage>
</organism>
<dbReference type="Gene3D" id="3.30.379.10">
    <property type="entry name" value="Chitobiase/beta-hexosaminidase domain 2-like"/>
    <property type="match status" value="1"/>
</dbReference>
<dbReference type="Proteomes" id="UP000183766">
    <property type="component" value="Unassembled WGS sequence"/>
</dbReference>
<dbReference type="InterPro" id="IPR014756">
    <property type="entry name" value="Ig_E-set"/>
</dbReference>
<evidence type="ECO:0000256" key="1">
    <source>
        <dbReference type="ARBA" id="ARBA00001231"/>
    </source>
</evidence>
<dbReference type="Pfam" id="PF03174">
    <property type="entry name" value="CHB_HEX_C"/>
    <property type="match status" value="1"/>
</dbReference>
<evidence type="ECO:0000313" key="12">
    <source>
        <dbReference type="Proteomes" id="UP000183766"/>
    </source>
</evidence>
<dbReference type="SMART" id="SM01081">
    <property type="entry name" value="CHB_HEX"/>
    <property type="match status" value="1"/>
</dbReference>
<dbReference type="Gene3D" id="2.60.40.290">
    <property type="match status" value="1"/>
</dbReference>
<evidence type="ECO:0000256" key="2">
    <source>
        <dbReference type="ARBA" id="ARBA00006285"/>
    </source>
</evidence>
<dbReference type="InterPro" id="IPR015882">
    <property type="entry name" value="HEX_bac_N"/>
</dbReference>
<dbReference type="Pfam" id="PF00728">
    <property type="entry name" value="Glyco_hydro_20"/>
    <property type="match status" value="1"/>
</dbReference>
<name>A0A1I4Y5Y9_9BACE</name>
<dbReference type="SUPFAM" id="SSF55545">
    <property type="entry name" value="beta-N-acetylhexosaminidase-like domain"/>
    <property type="match status" value="1"/>
</dbReference>
<proteinExistence type="inferred from homology"/>
<dbReference type="EC" id="3.2.1.52" evidence="3"/>
<dbReference type="Pfam" id="PF02838">
    <property type="entry name" value="Glyco_hydro_20b"/>
    <property type="match status" value="1"/>
</dbReference>
<dbReference type="Gene3D" id="3.20.20.80">
    <property type="entry name" value="Glycosidases"/>
    <property type="match status" value="1"/>
</dbReference>
<dbReference type="PANTHER" id="PTHR22600:SF57">
    <property type="entry name" value="BETA-N-ACETYLHEXOSAMINIDASE"/>
    <property type="match status" value="1"/>
</dbReference>
<dbReference type="EMBL" id="FOUM01000031">
    <property type="protein sequence ID" value="SFN33405.1"/>
    <property type="molecule type" value="Genomic_DNA"/>
</dbReference>
<dbReference type="InterPro" id="IPR004867">
    <property type="entry name" value="CHB_C_dom"/>
</dbReference>
<dbReference type="InterPro" id="IPR012291">
    <property type="entry name" value="CBM2_carb-bd_dom_sf"/>
</dbReference>
<keyword evidence="9" id="KW-0732">Signal</keyword>
<feature type="signal peptide" evidence="9">
    <location>
        <begin position="1"/>
        <end position="23"/>
    </location>
</feature>
<reference evidence="11 12" key="1">
    <citation type="submission" date="2016-10" db="EMBL/GenBank/DDBJ databases">
        <authorList>
            <person name="de Groot N.N."/>
        </authorList>
    </citation>
    <scope>NUCLEOTIDE SEQUENCE [LARGE SCALE GENOMIC DNA]</scope>
    <source>
        <strain evidence="11 12">NLAE-zl-C202</strain>
    </source>
</reference>
<sequence>MRNILYMIGGSLCLLLFMTGCKSADGAKAPVSLTWEMGAAEVQPGYYENSFILKNISDAPLGKDWIIYYSQLPREILQDESASVKVEVVNANFFRMYPAENFQPLAPGDSLIVTFCCTNGLKKLSHAPEGTYWVSQAGGKQGTPLPVELTIQPLQGMEAEDWYPALDKIYASNLALETTAKLQQTDIFPSVKEAFPAVGKENVTIENKVKLTFHPDFANEAGLLKEKLETLYGLEVISEAPVTVHLNYLPQQETAANDEYYRIDIGNSLINISAPTSHGIFNGTQTLLSLLKGQEKPFRLEAVSIRDYPDLPYRGQMLDIARNFTTADQLKKLIDAISSYKLNVLHFHFSDDEGWRLQIPGLEELTSVGARRGHTTDELECLYPGYDGNYDPSAPTSGNGYYTREEFIDLLRYAAQRHVRVIPEIESPGHARAAIVSMKARYHKYINTDPEKAVEYLLSDAQDTSRYVSAQSYTDNVMNVALPSTYRFMEKVIRELMAMYEEAEVPLTTIHLGGDEVPDGAWMGSPVCRAFMDEHGMTSAHELSEYYITKMADYLQQYHVQFSGWQEAALGHSEATDRHLNRLAAGVYCWNTVPEWEADEIPYQVANKGYPVILCNVNNFYLDLAYDAHPDERGLSWAGYVDESKGFSMLPYHIYRSSRTDMAGNPVDLGIAERGKTVLTASGKERIQGVQAQLFAETIRDFKWVEYYTFPKILGLVERGWNAFPAWSMLAGEKEQQAFNKALALFYSKASEKEMPHWASRNINFRLPHPGLCFKEGKLYANTPIRGGEIRYTTDGAEPTLDSALWEAPIACDASVVKAKLFYLNKESVTSTLKVN</sequence>
<feature type="domain" description="Chitobiase/beta-hexosaminidases N-terminal" evidence="10">
    <location>
        <begin position="29"/>
        <end position="195"/>
    </location>
</feature>
<evidence type="ECO:0000256" key="5">
    <source>
        <dbReference type="ARBA" id="ARBA00023295"/>
    </source>
</evidence>
<dbReference type="SUPFAM" id="SSF81296">
    <property type="entry name" value="E set domains"/>
    <property type="match status" value="1"/>
</dbReference>
<dbReference type="PROSITE" id="PS51257">
    <property type="entry name" value="PROKAR_LIPOPROTEIN"/>
    <property type="match status" value="1"/>
</dbReference>
<accession>A0A1I4Y5Y9</accession>
<dbReference type="InterPro" id="IPR008965">
    <property type="entry name" value="CBM2/CBM3_carb-bd_dom_sf"/>
</dbReference>
<dbReference type="GO" id="GO:0030203">
    <property type="term" value="P:glycosaminoglycan metabolic process"/>
    <property type="evidence" value="ECO:0007669"/>
    <property type="project" value="TreeGrafter"/>
</dbReference>
<dbReference type="InterPro" id="IPR025705">
    <property type="entry name" value="Beta_hexosaminidase_sua/sub"/>
</dbReference>
<protein>
    <recommendedName>
        <fullName evidence="3">beta-N-acetylhexosaminidase</fullName>
        <ecNumber evidence="3">3.2.1.52</ecNumber>
    </recommendedName>
    <alternativeName>
        <fullName evidence="6">Beta-N-acetylhexosaminidase</fullName>
    </alternativeName>
    <alternativeName>
        <fullName evidence="7">N-acetyl-beta-glucosaminidase</fullName>
    </alternativeName>
</protein>
<evidence type="ECO:0000256" key="7">
    <source>
        <dbReference type="ARBA" id="ARBA00033000"/>
    </source>
</evidence>
<comment type="catalytic activity">
    <reaction evidence="1">
        <text>Hydrolysis of terminal non-reducing N-acetyl-D-hexosamine residues in N-acetyl-beta-D-hexosaminides.</text>
        <dbReference type="EC" id="3.2.1.52"/>
    </reaction>
</comment>
<dbReference type="GO" id="GO:0016020">
    <property type="term" value="C:membrane"/>
    <property type="evidence" value="ECO:0007669"/>
    <property type="project" value="TreeGrafter"/>
</dbReference>
<dbReference type="InterPro" id="IPR017853">
    <property type="entry name" value="GH"/>
</dbReference>
<evidence type="ECO:0000259" key="10">
    <source>
        <dbReference type="SMART" id="SM01081"/>
    </source>
</evidence>
<comment type="similarity">
    <text evidence="2">Belongs to the glycosyl hydrolase 20 family.</text>
</comment>
<dbReference type="Pfam" id="PF03173">
    <property type="entry name" value="CHB_HEX"/>
    <property type="match status" value="1"/>
</dbReference>